<proteinExistence type="predicted"/>
<feature type="compositionally biased region" description="Basic residues" evidence="1">
    <location>
        <begin position="80"/>
        <end position="89"/>
    </location>
</feature>
<evidence type="ECO:0000256" key="1">
    <source>
        <dbReference type="SAM" id="MobiDB-lite"/>
    </source>
</evidence>
<gene>
    <name evidence="2" type="ORF">DYI23_19555</name>
</gene>
<accession>A0A944CH21</accession>
<organism evidence="2 3">
    <name type="scientific">Roseibium polysiphoniae</name>
    <dbReference type="NCBI Taxonomy" id="2571221"/>
    <lineage>
        <taxon>Bacteria</taxon>
        <taxon>Pseudomonadati</taxon>
        <taxon>Pseudomonadota</taxon>
        <taxon>Alphaproteobacteria</taxon>
        <taxon>Hyphomicrobiales</taxon>
        <taxon>Stappiaceae</taxon>
        <taxon>Roseibium</taxon>
    </lineage>
</organism>
<protein>
    <submittedName>
        <fullName evidence="2">Uncharacterized protein</fullName>
    </submittedName>
</protein>
<comment type="caution">
    <text evidence="2">The sequence shown here is derived from an EMBL/GenBank/DDBJ whole genome shotgun (WGS) entry which is preliminary data.</text>
</comment>
<evidence type="ECO:0000313" key="3">
    <source>
        <dbReference type="Proteomes" id="UP000705379"/>
    </source>
</evidence>
<dbReference type="EMBL" id="QTKU01000005">
    <property type="protein sequence ID" value="MBS8262430.1"/>
    <property type="molecule type" value="Genomic_DNA"/>
</dbReference>
<reference evidence="2" key="2">
    <citation type="journal article" date="2021" name="Microorganisms">
        <title>Bacterial Dimethylsulfoniopropionate Biosynthesis in the East China Sea.</title>
        <authorList>
            <person name="Liu J."/>
            <person name="Zhang Y."/>
            <person name="Liu J."/>
            <person name="Zhong H."/>
            <person name="Williams B.T."/>
            <person name="Zheng Y."/>
            <person name="Curson A.R.J."/>
            <person name="Sun C."/>
            <person name="Sun H."/>
            <person name="Song D."/>
            <person name="Wagner Mackenzie B."/>
            <person name="Bermejo Martinez A."/>
            <person name="Todd J.D."/>
            <person name="Zhang X.H."/>
        </authorList>
    </citation>
    <scope>NUCLEOTIDE SEQUENCE</scope>
    <source>
        <strain evidence="2">AESS21</strain>
    </source>
</reference>
<name>A0A944CH21_9HYPH</name>
<dbReference type="Proteomes" id="UP000705379">
    <property type="component" value="Unassembled WGS sequence"/>
</dbReference>
<evidence type="ECO:0000313" key="2">
    <source>
        <dbReference type="EMBL" id="MBS8262430.1"/>
    </source>
</evidence>
<feature type="region of interest" description="Disordered" evidence="1">
    <location>
        <begin position="67"/>
        <end position="89"/>
    </location>
</feature>
<reference evidence="2" key="1">
    <citation type="submission" date="2018-08" db="EMBL/GenBank/DDBJ databases">
        <authorList>
            <person name="Jin W."/>
            <person name="Wang H."/>
            <person name="Yang Y."/>
            <person name="Li M."/>
            <person name="Liu J."/>
        </authorList>
    </citation>
    <scope>NUCLEOTIDE SEQUENCE</scope>
    <source>
        <strain evidence="2">AESS21</strain>
    </source>
</reference>
<dbReference type="AlphaFoldDB" id="A0A944CH21"/>
<sequence length="89" mass="10016">MAVLPLASEVYAQARPDTRTMTCAQAQALVTQRGEIVMTTGPNTFERFIADARFCYSRTPLTAPAFAPTKDNQKCDVGKRCRQQRNYRN</sequence>